<dbReference type="OrthoDB" id="3437016at2759"/>
<protein>
    <recommendedName>
        <fullName evidence="7">Major facilitator superfamily (MFS) profile domain-containing protein</fullName>
    </recommendedName>
</protein>
<accession>A0A8K0JJB7</accession>
<reference evidence="8" key="1">
    <citation type="submission" date="2020-04" db="EMBL/GenBank/DDBJ databases">
        <title>Analysis of mating type loci in Filobasidium floriforme.</title>
        <authorList>
            <person name="Nowrousian M."/>
        </authorList>
    </citation>
    <scope>NUCLEOTIDE SEQUENCE</scope>
    <source>
        <strain evidence="8">CBS 6242</strain>
    </source>
</reference>
<feature type="transmembrane region" description="Helical" evidence="6">
    <location>
        <begin position="245"/>
        <end position="265"/>
    </location>
</feature>
<dbReference type="PANTHER" id="PTHR23501">
    <property type="entry name" value="MAJOR FACILITATOR SUPERFAMILY"/>
    <property type="match status" value="1"/>
</dbReference>
<keyword evidence="3 6" id="KW-1133">Transmembrane helix</keyword>
<feature type="transmembrane region" description="Helical" evidence="6">
    <location>
        <begin position="354"/>
        <end position="370"/>
    </location>
</feature>
<evidence type="ECO:0000313" key="9">
    <source>
        <dbReference type="Proteomes" id="UP000812966"/>
    </source>
</evidence>
<feature type="transmembrane region" description="Helical" evidence="6">
    <location>
        <begin position="488"/>
        <end position="507"/>
    </location>
</feature>
<dbReference type="Proteomes" id="UP000812966">
    <property type="component" value="Unassembled WGS sequence"/>
</dbReference>
<keyword evidence="9" id="KW-1185">Reference proteome</keyword>
<organism evidence="8 9">
    <name type="scientific">Filobasidium floriforme</name>
    <dbReference type="NCBI Taxonomy" id="5210"/>
    <lineage>
        <taxon>Eukaryota</taxon>
        <taxon>Fungi</taxon>
        <taxon>Dikarya</taxon>
        <taxon>Basidiomycota</taxon>
        <taxon>Agaricomycotina</taxon>
        <taxon>Tremellomycetes</taxon>
        <taxon>Filobasidiales</taxon>
        <taxon>Filobasidiaceae</taxon>
        <taxon>Filobasidium</taxon>
    </lineage>
</organism>
<dbReference type="SUPFAM" id="SSF103473">
    <property type="entry name" value="MFS general substrate transporter"/>
    <property type="match status" value="1"/>
</dbReference>
<name>A0A8K0JJB7_9TREE</name>
<evidence type="ECO:0000256" key="2">
    <source>
        <dbReference type="ARBA" id="ARBA00022692"/>
    </source>
</evidence>
<dbReference type="AlphaFoldDB" id="A0A8K0JJB7"/>
<feature type="transmembrane region" description="Helical" evidence="6">
    <location>
        <begin position="179"/>
        <end position="199"/>
    </location>
</feature>
<evidence type="ECO:0000256" key="4">
    <source>
        <dbReference type="ARBA" id="ARBA00023136"/>
    </source>
</evidence>
<proteinExistence type="predicted"/>
<feature type="transmembrane region" description="Helical" evidence="6">
    <location>
        <begin position="151"/>
        <end position="173"/>
    </location>
</feature>
<sequence>MDEAHGAGAGKRKRVDFNKPLKFWLIFVSLCFSCLLSALDLTAISTALPDIINDLQGEDYIWVGSAYALTSTAFLPFCGSMANILGRRSTMMLSLVMFMLGSGLCGGARYVSSMDMLIAARAVQGMGGGGIIAMTEIIVADMLPLSERGVFSGIIGCVWAFASAIGPLIGGALAQEWQWLFFINLPLGLFALGLVWAFLDIKSPKDDLKTRLRQMDIIGNVLIIGGTTAVILGIVWGGAHHPWGAYQVYVPLAVGIIATFGAVLYDFRWAVDPTIPFTIINNRTSISGYIQTFFHGIVTIIIIYYLPVYFQAIQGSSPVRSSVQTFPLSLTIAPLAIMTGAAVAIIGKYNWSNWAGWVMMTTGVGLLALLKEGSSVHMWAGFQAIAGIGAGMLYSGLNFPILAPTPPDLNAPALAFLTFARSYGQVFGVTIGGTLDLTLQLKKKLPVAFGAQFGSAPDLAYAAIPVLHTLSEPMKTDVIHAFVVSLRLVWLVAIPLSAVGLLANFFCKEIPMHKHVDEKWGLAEQAKAENDQEMGNVPPTPIVPILKSSPSTGASVGLAY</sequence>
<evidence type="ECO:0000256" key="5">
    <source>
        <dbReference type="SAM" id="MobiDB-lite"/>
    </source>
</evidence>
<feature type="domain" description="Major facilitator superfamily (MFS) profile" evidence="7">
    <location>
        <begin position="26"/>
        <end position="475"/>
    </location>
</feature>
<dbReference type="GO" id="GO:0022857">
    <property type="term" value="F:transmembrane transporter activity"/>
    <property type="evidence" value="ECO:0007669"/>
    <property type="project" value="InterPro"/>
</dbReference>
<feature type="transmembrane region" description="Helical" evidence="6">
    <location>
        <begin position="286"/>
        <end position="306"/>
    </location>
</feature>
<evidence type="ECO:0000256" key="1">
    <source>
        <dbReference type="ARBA" id="ARBA00004141"/>
    </source>
</evidence>
<dbReference type="InterPro" id="IPR036259">
    <property type="entry name" value="MFS_trans_sf"/>
</dbReference>
<feature type="transmembrane region" description="Helical" evidence="6">
    <location>
        <begin position="220"/>
        <end position="239"/>
    </location>
</feature>
<dbReference type="Gene3D" id="1.20.1250.20">
    <property type="entry name" value="MFS general substrate transporter like domains"/>
    <property type="match status" value="1"/>
</dbReference>
<dbReference type="InterPro" id="IPR011701">
    <property type="entry name" value="MFS"/>
</dbReference>
<dbReference type="PROSITE" id="PS50850">
    <property type="entry name" value="MFS"/>
    <property type="match status" value="1"/>
</dbReference>
<feature type="transmembrane region" description="Helical" evidence="6">
    <location>
        <begin position="376"/>
        <end position="397"/>
    </location>
</feature>
<feature type="region of interest" description="Disordered" evidence="5">
    <location>
        <begin position="527"/>
        <end position="560"/>
    </location>
</feature>
<feature type="transmembrane region" description="Helical" evidence="6">
    <location>
        <begin position="91"/>
        <end position="112"/>
    </location>
</feature>
<feature type="transmembrane region" description="Helical" evidence="6">
    <location>
        <begin position="118"/>
        <end position="139"/>
    </location>
</feature>
<evidence type="ECO:0000256" key="3">
    <source>
        <dbReference type="ARBA" id="ARBA00022989"/>
    </source>
</evidence>
<feature type="transmembrane region" description="Helical" evidence="6">
    <location>
        <begin position="21"/>
        <end position="48"/>
    </location>
</feature>
<dbReference type="EMBL" id="JABELV010000084">
    <property type="protein sequence ID" value="KAG7531715.1"/>
    <property type="molecule type" value="Genomic_DNA"/>
</dbReference>
<evidence type="ECO:0000259" key="7">
    <source>
        <dbReference type="PROSITE" id="PS50850"/>
    </source>
</evidence>
<evidence type="ECO:0000256" key="6">
    <source>
        <dbReference type="SAM" id="Phobius"/>
    </source>
</evidence>
<comment type="subcellular location">
    <subcellularLocation>
        <location evidence="1">Membrane</location>
        <topology evidence="1">Multi-pass membrane protein</topology>
    </subcellularLocation>
</comment>
<evidence type="ECO:0000313" key="8">
    <source>
        <dbReference type="EMBL" id="KAG7531715.1"/>
    </source>
</evidence>
<dbReference type="PRINTS" id="PR01036">
    <property type="entry name" value="TCRTETB"/>
</dbReference>
<feature type="transmembrane region" description="Helical" evidence="6">
    <location>
        <begin position="326"/>
        <end position="347"/>
    </location>
</feature>
<keyword evidence="4 6" id="KW-0472">Membrane</keyword>
<dbReference type="GO" id="GO:0005886">
    <property type="term" value="C:plasma membrane"/>
    <property type="evidence" value="ECO:0007669"/>
    <property type="project" value="TreeGrafter"/>
</dbReference>
<dbReference type="PANTHER" id="PTHR23501:SF102">
    <property type="entry name" value="DRUG TRANSPORTER, PUTATIVE (AFU_ORTHOLOGUE AFUA_3G08530)-RELATED"/>
    <property type="match status" value="1"/>
</dbReference>
<feature type="transmembrane region" description="Helical" evidence="6">
    <location>
        <begin position="60"/>
        <end position="79"/>
    </location>
</feature>
<dbReference type="InterPro" id="IPR020846">
    <property type="entry name" value="MFS_dom"/>
</dbReference>
<comment type="caution">
    <text evidence="8">The sequence shown here is derived from an EMBL/GenBank/DDBJ whole genome shotgun (WGS) entry which is preliminary data.</text>
</comment>
<gene>
    <name evidence="8" type="ORF">FFLO_04157</name>
</gene>
<keyword evidence="2 6" id="KW-0812">Transmembrane</keyword>
<dbReference type="Pfam" id="PF07690">
    <property type="entry name" value="MFS_1"/>
    <property type="match status" value="1"/>
</dbReference>